<accession>A0A8S5QZN2</accession>
<sequence>MILFFIQDQPYVKAKSFKVAMILTFKYRELQLLDASYFSLSSKEISFS</sequence>
<evidence type="ECO:0000313" key="1">
    <source>
        <dbReference type="EMBL" id="DAE24719.1"/>
    </source>
</evidence>
<dbReference type="EMBL" id="BK015782">
    <property type="protein sequence ID" value="DAE24719.1"/>
    <property type="molecule type" value="Genomic_DNA"/>
</dbReference>
<organism evidence="1">
    <name type="scientific">Inoviridae sp. ct6Op23</name>
    <dbReference type="NCBI Taxonomy" id="2826757"/>
    <lineage>
        <taxon>Viruses</taxon>
        <taxon>Monodnaviria</taxon>
        <taxon>Loebvirae</taxon>
        <taxon>Hofneiviricota</taxon>
        <taxon>Faserviricetes</taxon>
        <taxon>Tubulavirales</taxon>
        <taxon>Inoviridae</taxon>
    </lineage>
</organism>
<proteinExistence type="predicted"/>
<name>A0A8S5QZN2_9VIRU</name>
<reference evidence="1" key="1">
    <citation type="journal article" date="2021" name="Proc. Natl. Acad. Sci. U.S.A.">
        <title>A Catalog of Tens of Thousands of Viruses from Human Metagenomes Reveals Hidden Associations with Chronic Diseases.</title>
        <authorList>
            <person name="Tisza M.J."/>
            <person name="Buck C.B."/>
        </authorList>
    </citation>
    <scope>NUCLEOTIDE SEQUENCE</scope>
    <source>
        <strain evidence="1">Ct6Op23</strain>
    </source>
</reference>
<protein>
    <submittedName>
        <fullName evidence="1">Uncharacterized protein</fullName>
    </submittedName>
</protein>